<gene>
    <name evidence="11" type="ORF">HG535_0H03520</name>
</gene>
<accession>A0A7H9B8L0</accession>
<evidence type="ECO:0000256" key="6">
    <source>
        <dbReference type="ARBA" id="ARBA00023040"/>
    </source>
</evidence>
<dbReference type="AlphaFoldDB" id="A0A7H9B8L0"/>
<dbReference type="PANTHER" id="PTHR28097">
    <property type="entry name" value="PHEROMONE A FACTOR RECEPTOR"/>
    <property type="match status" value="1"/>
</dbReference>
<keyword evidence="9" id="KW-0807">Transducer</keyword>
<keyword evidence="5 10" id="KW-1133">Transmembrane helix</keyword>
<feature type="transmembrane region" description="Helical" evidence="10">
    <location>
        <begin position="209"/>
        <end position="229"/>
    </location>
</feature>
<evidence type="ECO:0000256" key="1">
    <source>
        <dbReference type="ARBA" id="ARBA00004141"/>
    </source>
</evidence>
<proteinExistence type="inferred from homology"/>
<keyword evidence="3" id="KW-0589">Pheromone response</keyword>
<evidence type="ECO:0000256" key="10">
    <source>
        <dbReference type="SAM" id="Phobius"/>
    </source>
</evidence>
<dbReference type="PRINTS" id="PR00899">
    <property type="entry name" value="GPCRSTE3"/>
</dbReference>
<evidence type="ECO:0000256" key="5">
    <source>
        <dbReference type="ARBA" id="ARBA00022989"/>
    </source>
</evidence>
<evidence type="ECO:0000256" key="9">
    <source>
        <dbReference type="ARBA" id="ARBA00023224"/>
    </source>
</evidence>
<feature type="transmembrane region" description="Helical" evidence="10">
    <location>
        <begin position="161"/>
        <end position="184"/>
    </location>
</feature>
<keyword evidence="12" id="KW-1185">Reference proteome</keyword>
<feature type="transmembrane region" description="Helical" evidence="10">
    <location>
        <begin position="117"/>
        <end position="141"/>
    </location>
</feature>
<reference evidence="11 12" key="1">
    <citation type="submission" date="2020-07" db="EMBL/GenBank/DDBJ databases">
        <title>The yeast mating-type switching endonuclease HO is a domesticated member of an unorthodox homing genetic element family.</title>
        <authorList>
            <person name="Coughlan A.Y."/>
            <person name="Lombardi L."/>
            <person name="Braun-Galleani S."/>
            <person name="Martos A.R."/>
            <person name="Galeote V."/>
            <person name="Bigey F."/>
            <person name="Dequin S."/>
            <person name="Byrne K.P."/>
            <person name="Wolfe K.H."/>
        </authorList>
    </citation>
    <scope>NUCLEOTIDE SEQUENCE [LARGE SCALE GENOMIC DNA]</scope>
    <source>
        <strain evidence="11 12">NRRL Y-6702</strain>
    </source>
</reference>
<dbReference type="EMBL" id="CP058611">
    <property type="protein sequence ID" value="QLG75025.1"/>
    <property type="molecule type" value="Genomic_DNA"/>
</dbReference>
<protein>
    <submittedName>
        <fullName evidence="11">Uncharacterized protein</fullName>
    </submittedName>
</protein>
<name>A0A7H9B8L0_ZYGMR</name>
<evidence type="ECO:0000313" key="12">
    <source>
        <dbReference type="Proteomes" id="UP000509704"/>
    </source>
</evidence>
<feature type="transmembrane region" description="Helical" evidence="10">
    <location>
        <begin position="265"/>
        <end position="289"/>
    </location>
</feature>
<dbReference type="OrthoDB" id="2874149at2759"/>
<evidence type="ECO:0000256" key="8">
    <source>
        <dbReference type="ARBA" id="ARBA00023170"/>
    </source>
</evidence>
<dbReference type="Pfam" id="PF02076">
    <property type="entry name" value="STE3"/>
    <property type="match status" value="1"/>
</dbReference>
<keyword evidence="8" id="KW-0675">Receptor</keyword>
<sequence>MSFQSNIIGLCATAVVLLIPPLAWHSQSKNIPAIILITWLLLMDVTFLISAAIWSGEEFATRWSGKGWCDIITKLQVGANVGIACAVTTIVSNLHIVLKADSVIPEVNSWKKICRDLVMCLATPITVMALSYIVQLSRFGIGRYYGCTNLLSPTWVTTVLYTMWALIWSAAAAVYATLVLVIFYRKRKDVRDILHCTNSKLNLTRFSRLLIFCFLIILVIFPLAVYAVVEDIRNLTGTYSFKQTHQPYMWRTIIKFDQGKSFASVWLYILMSLMVFFIFGLGTDALHLYSNFLKKIKLGFMVTYIEDSIQKHKDNRVANILSKLASSTESQDSSFSDSSLEKGSGDYSTYQSSTLGSRANFYIDYSTPNDKKARANAPFRSDLSSIFKCESKNTSTINHNVKDAPLSTIVRSVDTNNIPDDFGSHSFSDCFEDDKKLRSEKGKTGIVSYIFNSDESREFDVTDQTLPDQFDKSQVKFHYKVQRKE</sequence>
<feature type="transmembrane region" description="Helical" evidence="10">
    <location>
        <begin position="6"/>
        <end position="24"/>
    </location>
</feature>
<organism evidence="11 12">
    <name type="scientific">Zygotorulaspora mrakii</name>
    <name type="common">Zygosaccharomyces mrakii</name>
    <dbReference type="NCBI Taxonomy" id="42260"/>
    <lineage>
        <taxon>Eukaryota</taxon>
        <taxon>Fungi</taxon>
        <taxon>Dikarya</taxon>
        <taxon>Ascomycota</taxon>
        <taxon>Saccharomycotina</taxon>
        <taxon>Saccharomycetes</taxon>
        <taxon>Saccharomycetales</taxon>
        <taxon>Saccharomycetaceae</taxon>
        <taxon>Zygotorulaspora</taxon>
    </lineage>
</organism>
<dbReference type="CDD" id="cd14966">
    <property type="entry name" value="7tmD_STE3"/>
    <property type="match status" value="1"/>
</dbReference>
<dbReference type="GO" id="GO:0000750">
    <property type="term" value="P:pheromone-dependent signal transduction involved in conjugation with cellular fusion"/>
    <property type="evidence" value="ECO:0007669"/>
    <property type="project" value="TreeGrafter"/>
</dbReference>
<dbReference type="GO" id="GO:0005886">
    <property type="term" value="C:plasma membrane"/>
    <property type="evidence" value="ECO:0007669"/>
    <property type="project" value="TreeGrafter"/>
</dbReference>
<evidence type="ECO:0000256" key="4">
    <source>
        <dbReference type="ARBA" id="ARBA00022692"/>
    </source>
</evidence>
<keyword evidence="6" id="KW-0297">G-protein coupled receptor</keyword>
<comment type="similarity">
    <text evidence="2">Belongs to the G-protein coupled receptor 4 family.</text>
</comment>
<dbReference type="GeneID" id="59238828"/>
<dbReference type="InterPro" id="IPR001499">
    <property type="entry name" value="GPCR_STE3"/>
</dbReference>
<keyword evidence="4 10" id="KW-0812">Transmembrane</keyword>
<evidence type="ECO:0000256" key="2">
    <source>
        <dbReference type="ARBA" id="ARBA00011085"/>
    </source>
</evidence>
<evidence type="ECO:0000313" key="11">
    <source>
        <dbReference type="EMBL" id="QLG75025.1"/>
    </source>
</evidence>
<feature type="transmembrane region" description="Helical" evidence="10">
    <location>
        <begin position="31"/>
        <end position="55"/>
    </location>
</feature>
<evidence type="ECO:0000256" key="7">
    <source>
        <dbReference type="ARBA" id="ARBA00023136"/>
    </source>
</evidence>
<keyword evidence="7 10" id="KW-0472">Membrane</keyword>
<comment type="subcellular location">
    <subcellularLocation>
        <location evidence="1">Membrane</location>
        <topology evidence="1">Multi-pass membrane protein</topology>
    </subcellularLocation>
</comment>
<evidence type="ECO:0000256" key="3">
    <source>
        <dbReference type="ARBA" id="ARBA00022507"/>
    </source>
</evidence>
<dbReference type="KEGG" id="zmk:HG535_0H03520"/>
<dbReference type="GO" id="GO:0004932">
    <property type="term" value="F:mating-type factor pheromone receptor activity"/>
    <property type="evidence" value="ECO:0007669"/>
    <property type="project" value="InterPro"/>
</dbReference>
<dbReference type="PANTHER" id="PTHR28097:SF1">
    <property type="entry name" value="PHEROMONE A FACTOR RECEPTOR"/>
    <property type="match status" value="1"/>
</dbReference>
<dbReference type="Proteomes" id="UP000509704">
    <property type="component" value="Chromosome 8"/>
</dbReference>
<dbReference type="RefSeq" id="XP_037146750.1">
    <property type="nucleotide sequence ID" value="XM_037290855.1"/>
</dbReference>